<name>A0ABR1V8H6_9PEZI</name>
<comment type="subcellular location">
    <subcellularLocation>
        <location evidence="1">Mitochondrion</location>
    </subcellularLocation>
</comment>
<sequence length="172" mass="19247">MATTRATRLLAFPSSYYVQLLRPMVVATMPSSASHHSLSNYCCHRRALSTTPSLQKKTPQYPPKPQLPPDSDLDESFLKGSGPGGQKINKTNSAVQLKHLPTGIVVKCQETRSRSQNRFIARQLLANRLDDLTKGDQSRSAIVGEAKRKKRASSAKKSRRKYRKLDEERLGK</sequence>
<dbReference type="Pfam" id="PF00472">
    <property type="entry name" value="RF-1"/>
    <property type="match status" value="1"/>
</dbReference>
<keyword evidence="3" id="KW-0809">Transit peptide</keyword>
<reference evidence="7 8" key="1">
    <citation type="submission" date="2023-01" db="EMBL/GenBank/DDBJ databases">
        <title>Analysis of 21 Apiospora genomes using comparative genomics revels a genus with tremendous synthesis potential of carbohydrate active enzymes and secondary metabolites.</title>
        <authorList>
            <person name="Sorensen T."/>
        </authorList>
    </citation>
    <scope>NUCLEOTIDE SEQUENCE [LARGE SCALE GENOMIC DNA]</scope>
    <source>
        <strain evidence="7 8">CBS 114990</strain>
    </source>
</reference>
<dbReference type="EMBL" id="JAQQWN010000009">
    <property type="protein sequence ID" value="KAK8066364.1"/>
    <property type="molecule type" value="Genomic_DNA"/>
</dbReference>
<dbReference type="InterPro" id="IPR000352">
    <property type="entry name" value="Pep_chain_release_fac_I"/>
</dbReference>
<dbReference type="InterPro" id="IPR052405">
    <property type="entry name" value="Mito_Transl_Release_Factor"/>
</dbReference>
<feature type="compositionally biased region" description="Basic residues" evidence="5">
    <location>
        <begin position="147"/>
        <end position="163"/>
    </location>
</feature>
<dbReference type="InterPro" id="IPR045853">
    <property type="entry name" value="Pep_chain_release_fac_I_sf"/>
</dbReference>
<evidence type="ECO:0000256" key="2">
    <source>
        <dbReference type="ARBA" id="ARBA00010835"/>
    </source>
</evidence>
<dbReference type="RefSeq" id="XP_066663117.1">
    <property type="nucleotide sequence ID" value="XM_066817425.1"/>
</dbReference>
<dbReference type="SUPFAM" id="SSF75620">
    <property type="entry name" value="Release factor"/>
    <property type="match status" value="1"/>
</dbReference>
<evidence type="ECO:0000256" key="5">
    <source>
        <dbReference type="SAM" id="MobiDB-lite"/>
    </source>
</evidence>
<comment type="similarity">
    <text evidence="2">Belongs to the prokaryotic/mitochondrial release factor family.</text>
</comment>
<keyword evidence="8" id="KW-1185">Reference proteome</keyword>
<evidence type="ECO:0000256" key="3">
    <source>
        <dbReference type="ARBA" id="ARBA00022946"/>
    </source>
</evidence>
<feature type="region of interest" description="Disordered" evidence="5">
    <location>
        <begin position="52"/>
        <end position="94"/>
    </location>
</feature>
<evidence type="ECO:0000259" key="6">
    <source>
        <dbReference type="Pfam" id="PF00472"/>
    </source>
</evidence>
<dbReference type="Proteomes" id="UP001433268">
    <property type="component" value="Unassembled WGS sequence"/>
</dbReference>
<evidence type="ECO:0000256" key="1">
    <source>
        <dbReference type="ARBA" id="ARBA00004173"/>
    </source>
</evidence>
<proteinExistence type="inferred from homology"/>
<evidence type="ECO:0000313" key="8">
    <source>
        <dbReference type="Proteomes" id="UP001433268"/>
    </source>
</evidence>
<dbReference type="GeneID" id="92050485"/>
<feature type="region of interest" description="Disordered" evidence="5">
    <location>
        <begin position="131"/>
        <end position="172"/>
    </location>
</feature>
<evidence type="ECO:0000313" key="7">
    <source>
        <dbReference type="EMBL" id="KAK8066364.1"/>
    </source>
</evidence>
<protein>
    <recommendedName>
        <fullName evidence="6">Prokaryotic-type class I peptide chain release factors domain-containing protein</fullName>
    </recommendedName>
</protein>
<dbReference type="PANTHER" id="PTHR46203">
    <property type="entry name" value="PROBABLE PEPTIDE CHAIN RELEASE FACTOR C12ORF65"/>
    <property type="match status" value="1"/>
</dbReference>
<keyword evidence="4" id="KW-0496">Mitochondrion</keyword>
<evidence type="ECO:0000256" key="4">
    <source>
        <dbReference type="ARBA" id="ARBA00023128"/>
    </source>
</evidence>
<feature type="domain" description="Prokaryotic-type class I peptide chain release factors" evidence="6">
    <location>
        <begin position="69"/>
        <end position="169"/>
    </location>
</feature>
<gene>
    <name evidence="7" type="ORF">PG997_013111</name>
</gene>
<accession>A0ABR1V8H6</accession>
<dbReference type="PANTHER" id="PTHR46203:SF1">
    <property type="entry name" value="MITOCHONDRIAL TRANSLATION RELEASE FACTOR IN RESCUE"/>
    <property type="match status" value="1"/>
</dbReference>
<organism evidence="7 8">
    <name type="scientific">Apiospora hydei</name>
    <dbReference type="NCBI Taxonomy" id="1337664"/>
    <lineage>
        <taxon>Eukaryota</taxon>
        <taxon>Fungi</taxon>
        <taxon>Dikarya</taxon>
        <taxon>Ascomycota</taxon>
        <taxon>Pezizomycotina</taxon>
        <taxon>Sordariomycetes</taxon>
        <taxon>Xylariomycetidae</taxon>
        <taxon>Amphisphaeriales</taxon>
        <taxon>Apiosporaceae</taxon>
        <taxon>Apiospora</taxon>
    </lineage>
</organism>
<comment type="caution">
    <text evidence="7">The sequence shown here is derived from an EMBL/GenBank/DDBJ whole genome shotgun (WGS) entry which is preliminary data.</text>
</comment>
<dbReference type="Gene3D" id="3.30.160.20">
    <property type="match status" value="1"/>
</dbReference>